<dbReference type="PROSITE" id="PS00460">
    <property type="entry name" value="GLUTATHIONE_PEROXID_1"/>
    <property type="match status" value="1"/>
</dbReference>
<keyword evidence="4 6" id="KW-0560">Oxidoreductase</keyword>
<dbReference type="GO" id="GO:0004601">
    <property type="term" value="F:peroxidase activity"/>
    <property type="evidence" value="ECO:0007669"/>
    <property type="project" value="UniProtKB-KW"/>
</dbReference>
<keyword evidence="2 6" id="KW-0575">Peroxidase</keyword>
<evidence type="ECO:0000256" key="2">
    <source>
        <dbReference type="ARBA" id="ARBA00022559"/>
    </source>
</evidence>
<evidence type="ECO:0000256" key="6">
    <source>
        <dbReference type="RuleBase" id="RU000499"/>
    </source>
</evidence>
<evidence type="ECO:0000256" key="5">
    <source>
        <dbReference type="PIRSR" id="PIRSR000303-1"/>
    </source>
</evidence>
<dbReference type="PRINTS" id="PR01011">
    <property type="entry name" value="GLUTPROXDASE"/>
</dbReference>
<dbReference type="CDD" id="cd00340">
    <property type="entry name" value="GSH_Peroxidase"/>
    <property type="match status" value="1"/>
</dbReference>
<evidence type="ECO:0000256" key="3">
    <source>
        <dbReference type="ARBA" id="ARBA00022933"/>
    </source>
</evidence>
<dbReference type="GO" id="GO:0006979">
    <property type="term" value="P:response to oxidative stress"/>
    <property type="evidence" value="ECO:0007669"/>
    <property type="project" value="InterPro"/>
</dbReference>
<dbReference type="InterPro" id="IPR036249">
    <property type="entry name" value="Thioredoxin-like_sf"/>
</dbReference>
<dbReference type="SUPFAM" id="SSF52833">
    <property type="entry name" value="Thioredoxin-like"/>
    <property type="match status" value="1"/>
</dbReference>
<keyword evidence="8" id="KW-1185">Reference proteome</keyword>
<dbReference type="Pfam" id="PF00255">
    <property type="entry name" value="GSHPx"/>
    <property type="match status" value="1"/>
</dbReference>
<dbReference type="AlphaFoldDB" id="A0A6P7UAP2"/>
<evidence type="ECO:0000256" key="1">
    <source>
        <dbReference type="ARBA" id="ARBA00006926"/>
    </source>
</evidence>
<gene>
    <name evidence="9" type="primary">LOC115232600</name>
</gene>
<dbReference type="InterPro" id="IPR000889">
    <property type="entry name" value="Glutathione_peroxidase"/>
</dbReference>
<reference evidence="9" key="1">
    <citation type="submission" date="2025-08" db="UniProtKB">
        <authorList>
            <consortium name="RefSeq"/>
        </authorList>
    </citation>
    <scope>IDENTIFICATION</scope>
</reference>
<dbReference type="PROSITE" id="PS00763">
    <property type="entry name" value="GLUTATHIONE_PEROXID_2"/>
    <property type="match status" value="1"/>
</dbReference>
<keyword evidence="3" id="KW-0712">Selenocysteine</keyword>
<dbReference type="KEGG" id="osn:115232600"/>
<dbReference type="PANTHER" id="PTHR11592">
    <property type="entry name" value="GLUTATHIONE PEROXIDASE"/>
    <property type="match status" value="1"/>
</dbReference>
<dbReference type="Proteomes" id="UP000515154">
    <property type="component" value="Linkage group LG2"/>
</dbReference>
<evidence type="ECO:0000256" key="7">
    <source>
        <dbReference type="SAM" id="SignalP"/>
    </source>
</evidence>
<dbReference type="PANTHER" id="PTHR11592:SF134">
    <property type="entry name" value="PHOSPHOLIPID HYDROPEROXIDE GLUTATHIONE PEROXIDASE"/>
    <property type="match status" value="1"/>
</dbReference>
<keyword evidence="7" id="KW-0732">Signal</keyword>
<feature type="signal peptide" evidence="7">
    <location>
        <begin position="1"/>
        <end position="18"/>
    </location>
</feature>
<evidence type="ECO:0000256" key="4">
    <source>
        <dbReference type="ARBA" id="ARBA00023002"/>
    </source>
</evidence>
<comment type="similarity">
    <text evidence="1 6">Belongs to the glutathione peroxidase family.</text>
</comment>
<dbReference type="InterPro" id="IPR029759">
    <property type="entry name" value="GPX_AS"/>
</dbReference>
<protein>
    <recommendedName>
        <fullName evidence="6">Glutathione peroxidase</fullName>
    </recommendedName>
</protein>
<dbReference type="PIRSF" id="PIRSF000303">
    <property type="entry name" value="Glutathion_perox"/>
    <property type="match status" value="1"/>
</dbReference>
<feature type="active site" evidence="5">
    <location>
        <position position="66"/>
    </location>
</feature>
<dbReference type="Gene3D" id="3.40.30.10">
    <property type="entry name" value="Glutaredoxin"/>
    <property type="match status" value="1"/>
</dbReference>
<sequence length="211" mass="24162">MPAAFLYVLLLVFPVVKPEVPSKLVSKCTGSKHVHEQIIMNIDGEEVNMSKYKGSVVLVVNVATFCGYATQYHEMNELSEKKFKQKLEIVGFPCNQFMYMEPGLNKTEIMNGLKHVRPGNGFVPKIDMMKKTDVNGINEHPLFTLLKYSCPSPRDAEYDKMKGTWNPITPRDITWNFEKFVIDHNGIPIFRYLPITTPHAIIEDLQRKSIL</sequence>
<dbReference type="InterPro" id="IPR029760">
    <property type="entry name" value="GPX_CS"/>
</dbReference>
<dbReference type="PROSITE" id="PS51355">
    <property type="entry name" value="GLUTATHIONE_PEROXID_3"/>
    <property type="match status" value="1"/>
</dbReference>
<accession>A0A6P7UAP2</accession>
<name>A0A6P7UAP2_9MOLL</name>
<evidence type="ECO:0000313" key="9">
    <source>
        <dbReference type="RefSeq" id="XP_029658432.2"/>
    </source>
</evidence>
<dbReference type="RefSeq" id="XP_029658432.2">
    <property type="nucleotide sequence ID" value="XM_029802572.2"/>
</dbReference>
<proteinExistence type="inferred from homology"/>
<organism evidence="8 9">
    <name type="scientific">Octopus sinensis</name>
    <name type="common">East Asian common octopus</name>
    <dbReference type="NCBI Taxonomy" id="2607531"/>
    <lineage>
        <taxon>Eukaryota</taxon>
        <taxon>Metazoa</taxon>
        <taxon>Spiralia</taxon>
        <taxon>Lophotrochozoa</taxon>
        <taxon>Mollusca</taxon>
        <taxon>Cephalopoda</taxon>
        <taxon>Coleoidea</taxon>
        <taxon>Octopodiformes</taxon>
        <taxon>Octopoda</taxon>
        <taxon>Incirrata</taxon>
        <taxon>Octopodidae</taxon>
        <taxon>Octopus</taxon>
    </lineage>
</organism>
<evidence type="ECO:0000313" key="8">
    <source>
        <dbReference type="Proteomes" id="UP000515154"/>
    </source>
</evidence>
<feature type="chain" id="PRO_5028839568" description="Glutathione peroxidase" evidence="7">
    <location>
        <begin position="19"/>
        <end position="211"/>
    </location>
</feature>